<accession>A0A243SAJ4</accession>
<evidence type="ECO:0000313" key="1">
    <source>
        <dbReference type="EMBL" id="OUD04733.1"/>
    </source>
</evidence>
<reference evidence="1 2" key="1">
    <citation type="submission" date="2017-05" db="EMBL/GenBank/DDBJ databases">
        <title>Biotechnological potential of actinobacteria isolated from South African environments.</title>
        <authorList>
            <person name="Le Roes-Hill M."/>
            <person name="Prins A."/>
            <person name="Durrell K.A."/>
        </authorList>
    </citation>
    <scope>NUCLEOTIDE SEQUENCE [LARGE SCALE GENOMIC DNA]</scope>
    <source>
        <strain evidence="1 2">HMC13</strain>
    </source>
</reference>
<sequence length="79" mass="8991">MERQQILDLYEWGDGTCFRHPEQGPILTTLVKVLHPRGAGRHEVRACEDCVIAMEDIRREAAARAGREYEPGHIGECDM</sequence>
<keyword evidence="2" id="KW-1185">Reference proteome</keyword>
<dbReference type="RefSeq" id="WP_086599300.1">
    <property type="nucleotide sequence ID" value="NZ_NGFN01000008.1"/>
</dbReference>
<organism evidence="1 2">
    <name type="scientific">Streptomyces swartbergensis</name>
    <dbReference type="NCBI Taxonomy" id="487165"/>
    <lineage>
        <taxon>Bacteria</taxon>
        <taxon>Bacillati</taxon>
        <taxon>Actinomycetota</taxon>
        <taxon>Actinomycetes</taxon>
        <taxon>Kitasatosporales</taxon>
        <taxon>Streptomycetaceae</taxon>
        <taxon>Streptomyces</taxon>
    </lineage>
</organism>
<evidence type="ECO:0000313" key="2">
    <source>
        <dbReference type="Proteomes" id="UP000195105"/>
    </source>
</evidence>
<proteinExistence type="predicted"/>
<comment type="caution">
    <text evidence="1">The sequence shown here is derived from an EMBL/GenBank/DDBJ whole genome shotgun (WGS) entry which is preliminary data.</text>
</comment>
<gene>
    <name evidence="1" type="ORF">CA983_02980</name>
</gene>
<dbReference type="AlphaFoldDB" id="A0A243SAJ4"/>
<protein>
    <submittedName>
        <fullName evidence="1">Uncharacterized protein</fullName>
    </submittedName>
</protein>
<dbReference type="EMBL" id="NGFN01000008">
    <property type="protein sequence ID" value="OUD04733.1"/>
    <property type="molecule type" value="Genomic_DNA"/>
</dbReference>
<dbReference type="Proteomes" id="UP000195105">
    <property type="component" value="Unassembled WGS sequence"/>
</dbReference>
<name>A0A243SAJ4_9ACTN</name>